<comment type="caution">
    <text evidence="2">The sequence shown here is derived from an EMBL/GenBank/DDBJ whole genome shotgun (WGS) entry which is preliminary data.</text>
</comment>
<feature type="signal peptide" evidence="1">
    <location>
        <begin position="1"/>
        <end position="19"/>
    </location>
</feature>
<proteinExistence type="predicted"/>
<dbReference type="RefSeq" id="WP_110698533.1">
    <property type="nucleotide sequence ID" value="NZ_QJRO01000003.1"/>
</dbReference>
<reference evidence="2 3" key="1">
    <citation type="submission" date="2018-06" db="EMBL/GenBank/DDBJ databases">
        <title>Pseudomonas diversity within urban Lake Michigan freshwaters.</title>
        <authorList>
            <person name="Batrich M."/>
            <person name="Hatzopoulos T."/>
            <person name="Putonti C."/>
        </authorList>
    </citation>
    <scope>NUCLEOTIDE SEQUENCE [LARGE SCALE GENOMIC DNA]</scope>
    <source>
        <strain evidence="2 3">LBp-160603</strain>
    </source>
</reference>
<evidence type="ECO:0000313" key="2">
    <source>
        <dbReference type="EMBL" id="PYB84266.1"/>
    </source>
</evidence>
<name>A0A2V4J4A0_9PSED</name>
<sequence>MPPIAHLLALFALSALVSACSINGTYIDSTRPDAAKLRYISGNGSATLDLFDSARCEARTTGMLNNLFVPDSRRRADMSVPPPANSNSYYEIRLEPGQPVHVRANTQGATTVCSASFTLTPQAGSEYELRFDQSPGYCQAALVRLQRVEGKDQRQPYPMIDTIPSACRGTSALFPKQPTPLPDTPRRTALIDSIIHDSVTPEMEQLTTLRTAVAITRQTSPEAQVAARKRELGLDLPEAYWQQYQQNLQRLAEALANLKARTLERYDADSRAYLRSVRDEQLQVWAGGNNDAGLRSKAQRMRDMAYYYNYVLQETVAQTSLEHLRSMAELDQREGVCKRFAGCWRL</sequence>
<evidence type="ECO:0000313" key="3">
    <source>
        <dbReference type="Proteomes" id="UP000247620"/>
    </source>
</evidence>
<dbReference type="EMBL" id="QJRO01000003">
    <property type="protein sequence ID" value="PYB84266.1"/>
    <property type="molecule type" value="Genomic_DNA"/>
</dbReference>
<gene>
    <name evidence="2" type="ORF">DMX07_06935</name>
</gene>
<protein>
    <recommendedName>
        <fullName evidence="4">Lipoprotein</fullName>
    </recommendedName>
</protein>
<organism evidence="2 3">
    <name type="scientific">Pseudomonas soli</name>
    <dbReference type="NCBI Taxonomy" id="1306993"/>
    <lineage>
        <taxon>Bacteria</taxon>
        <taxon>Pseudomonadati</taxon>
        <taxon>Pseudomonadota</taxon>
        <taxon>Gammaproteobacteria</taxon>
        <taxon>Pseudomonadales</taxon>
        <taxon>Pseudomonadaceae</taxon>
        <taxon>Pseudomonas</taxon>
    </lineage>
</organism>
<dbReference type="Proteomes" id="UP000247620">
    <property type="component" value="Unassembled WGS sequence"/>
</dbReference>
<accession>A0A2V4J4A0</accession>
<keyword evidence="1" id="KW-0732">Signal</keyword>
<evidence type="ECO:0008006" key="4">
    <source>
        <dbReference type="Google" id="ProtNLM"/>
    </source>
</evidence>
<feature type="chain" id="PRO_5015961278" description="Lipoprotein" evidence="1">
    <location>
        <begin position="20"/>
        <end position="346"/>
    </location>
</feature>
<evidence type="ECO:0000256" key="1">
    <source>
        <dbReference type="SAM" id="SignalP"/>
    </source>
</evidence>
<dbReference type="AlphaFoldDB" id="A0A2V4J4A0"/>